<accession>A0ACD3Q6Z8</accession>
<evidence type="ECO:0000313" key="2">
    <source>
        <dbReference type="Proteomes" id="UP000793456"/>
    </source>
</evidence>
<gene>
    <name evidence="1" type="ORF">E3U43_020946</name>
</gene>
<keyword evidence="2" id="KW-1185">Reference proteome</keyword>
<organism evidence="1 2">
    <name type="scientific">Larimichthys crocea</name>
    <name type="common">Large yellow croaker</name>
    <name type="synonym">Pseudosciaena crocea</name>
    <dbReference type="NCBI Taxonomy" id="215358"/>
    <lineage>
        <taxon>Eukaryota</taxon>
        <taxon>Metazoa</taxon>
        <taxon>Chordata</taxon>
        <taxon>Craniata</taxon>
        <taxon>Vertebrata</taxon>
        <taxon>Euteleostomi</taxon>
        <taxon>Actinopterygii</taxon>
        <taxon>Neopterygii</taxon>
        <taxon>Teleostei</taxon>
        <taxon>Neoteleostei</taxon>
        <taxon>Acanthomorphata</taxon>
        <taxon>Eupercaria</taxon>
        <taxon>Sciaenidae</taxon>
        <taxon>Larimichthys</taxon>
    </lineage>
</organism>
<sequence length="107" mass="12008">MPLHFNSNIKHLACTHMSTSCHDERTSYNVALSSTMKSQFHHHNNSSQCLGYHIPLTLSQQGLLGVLLGEGEHDRLRRLVTLSQMHPRSLAPQVVKLTSRSILPTNL</sequence>
<proteinExistence type="predicted"/>
<name>A0ACD3Q6Z8_LARCR</name>
<dbReference type="Proteomes" id="UP000793456">
    <property type="component" value="Chromosome XXIII"/>
</dbReference>
<reference evidence="1" key="1">
    <citation type="submission" date="2018-11" db="EMBL/GenBank/DDBJ databases">
        <title>The sequence and de novo assembly of Larimichthys crocea genome using PacBio and Hi-C technologies.</title>
        <authorList>
            <person name="Xu P."/>
            <person name="Chen B."/>
            <person name="Zhou Z."/>
            <person name="Ke Q."/>
            <person name="Wu Y."/>
            <person name="Bai H."/>
            <person name="Pu F."/>
        </authorList>
    </citation>
    <scope>NUCLEOTIDE SEQUENCE</scope>
    <source>
        <tissue evidence="1">Muscle</tissue>
    </source>
</reference>
<comment type="caution">
    <text evidence="1">The sequence shown here is derived from an EMBL/GenBank/DDBJ whole genome shotgun (WGS) entry which is preliminary data.</text>
</comment>
<dbReference type="EMBL" id="CM011696">
    <property type="protein sequence ID" value="TMS02966.1"/>
    <property type="molecule type" value="Genomic_DNA"/>
</dbReference>
<evidence type="ECO:0000313" key="1">
    <source>
        <dbReference type="EMBL" id="TMS02966.1"/>
    </source>
</evidence>
<protein>
    <submittedName>
        <fullName evidence="1">Uncharacterized protein</fullName>
    </submittedName>
</protein>